<dbReference type="RefSeq" id="WP_189631099.1">
    <property type="nucleotide sequence ID" value="NZ_BNAG01000004.1"/>
</dbReference>
<protein>
    <recommendedName>
        <fullName evidence="4">Dipeptidylpeptidase IV N-terminal domain-containing protein</fullName>
    </recommendedName>
</protein>
<evidence type="ECO:0000256" key="1">
    <source>
        <dbReference type="ARBA" id="ARBA00009820"/>
    </source>
</evidence>
<dbReference type="Pfam" id="PF07676">
    <property type="entry name" value="PD40"/>
    <property type="match status" value="2"/>
</dbReference>
<dbReference type="InterPro" id="IPR011659">
    <property type="entry name" value="WD40"/>
</dbReference>
<proteinExistence type="inferred from homology"/>
<dbReference type="PANTHER" id="PTHR36842">
    <property type="entry name" value="PROTEIN TOLB HOMOLOG"/>
    <property type="match status" value="1"/>
</dbReference>
<evidence type="ECO:0008006" key="4">
    <source>
        <dbReference type="Google" id="ProtNLM"/>
    </source>
</evidence>
<organism evidence="2 3">
    <name type="scientific">Roseivirga thermotolerans</name>
    <dbReference type="NCBI Taxonomy" id="1758176"/>
    <lineage>
        <taxon>Bacteria</taxon>
        <taxon>Pseudomonadati</taxon>
        <taxon>Bacteroidota</taxon>
        <taxon>Cytophagia</taxon>
        <taxon>Cytophagales</taxon>
        <taxon>Roseivirgaceae</taxon>
        <taxon>Roseivirga</taxon>
    </lineage>
</organism>
<comment type="caution">
    <text evidence="2">The sequence shown here is derived from an EMBL/GenBank/DDBJ whole genome shotgun (WGS) entry which is preliminary data.</text>
</comment>
<keyword evidence="3" id="KW-1185">Reference proteome</keyword>
<dbReference type="PANTHER" id="PTHR36842:SF1">
    <property type="entry name" value="PROTEIN TOLB"/>
    <property type="match status" value="1"/>
</dbReference>
<reference evidence="3" key="1">
    <citation type="journal article" date="2019" name="Int. J. Syst. Evol. Microbiol.">
        <title>The Global Catalogue of Microorganisms (GCM) 10K type strain sequencing project: providing services to taxonomists for standard genome sequencing and annotation.</title>
        <authorList>
            <consortium name="The Broad Institute Genomics Platform"/>
            <consortium name="The Broad Institute Genome Sequencing Center for Infectious Disease"/>
            <person name="Wu L."/>
            <person name="Ma J."/>
        </authorList>
    </citation>
    <scope>NUCLEOTIDE SEQUENCE [LARGE SCALE GENOMIC DNA]</scope>
    <source>
        <strain evidence="3">CGMCC 1.15111</strain>
    </source>
</reference>
<evidence type="ECO:0000313" key="3">
    <source>
        <dbReference type="Proteomes" id="UP000658258"/>
    </source>
</evidence>
<dbReference type="Proteomes" id="UP000658258">
    <property type="component" value="Unassembled WGS sequence"/>
</dbReference>
<dbReference type="Gene3D" id="2.120.10.60">
    <property type="entry name" value="Tricorn protease N-terminal domain"/>
    <property type="match status" value="1"/>
</dbReference>
<dbReference type="Gene3D" id="2.120.10.30">
    <property type="entry name" value="TolB, C-terminal domain"/>
    <property type="match status" value="1"/>
</dbReference>
<dbReference type="EMBL" id="BNAG01000004">
    <property type="protein sequence ID" value="GHE71839.1"/>
    <property type="molecule type" value="Genomic_DNA"/>
</dbReference>
<dbReference type="InterPro" id="IPR011042">
    <property type="entry name" value="6-blade_b-propeller_TolB-like"/>
</dbReference>
<evidence type="ECO:0000313" key="2">
    <source>
        <dbReference type="EMBL" id="GHE71839.1"/>
    </source>
</evidence>
<gene>
    <name evidence="2" type="ORF">GCM10011340_29950</name>
</gene>
<sequence>MGERLVYLKISDGNADLYSADVFGQWEERLTSSPGYDRSPKWNAALNKLIYYSNDSLGNFNVLSMDLRTGTTDTLPFSDLDNYQLSPDGRFIFYTVSEGETTHIWRADIDGSNPEQLTHHEGYNGRFSISPNVEKMAFISDRTGTNQLFILDLKNMELEQISFFPLMAKYSSWSPDGKQLALCLAGDAEELQWDIWLYTTANGALERITNTVYSEQEIAWSISGRKIAFHGTTASDGDQIYTIDLVDGSFVKITSGNFYHGEPTWVPSPK</sequence>
<dbReference type="SUPFAM" id="SSF82171">
    <property type="entry name" value="DPP6 N-terminal domain-like"/>
    <property type="match status" value="1"/>
</dbReference>
<comment type="similarity">
    <text evidence="1">Belongs to the TolB family.</text>
</comment>
<accession>A0ABQ3I8E6</accession>
<name>A0ABQ3I8E6_9BACT</name>